<gene>
    <name evidence="1" type="ORF">ALAG00032_LOCUS6466</name>
</gene>
<dbReference type="AlphaFoldDB" id="A0A7S3JUV4"/>
<proteinExistence type="predicted"/>
<protein>
    <submittedName>
        <fullName evidence="1">Uncharacterized protein</fullName>
    </submittedName>
</protein>
<dbReference type="EMBL" id="HBIJ01009191">
    <property type="protein sequence ID" value="CAE0365722.1"/>
    <property type="molecule type" value="Transcribed_RNA"/>
</dbReference>
<accession>A0A7S3JUV4</accession>
<evidence type="ECO:0000313" key="1">
    <source>
        <dbReference type="EMBL" id="CAE0365722.1"/>
    </source>
</evidence>
<organism evidence="1">
    <name type="scientific">Aureoumbra lagunensis</name>
    <dbReference type="NCBI Taxonomy" id="44058"/>
    <lineage>
        <taxon>Eukaryota</taxon>
        <taxon>Sar</taxon>
        <taxon>Stramenopiles</taxon>
        <taxon>Ochrophyta</taxon>
        <taxon>Pelagophyceae</taxon>
        <taxon>Pelagomonadales</taxon>
        <taxon>Aureoumbra</taxon>
    </lineage>
</organism>
<reference evidence="1" key="1">
    <citation type="submission" date="2021-01" db="EMBL/GenBank/DDBJ databases">
        <authorList>
            <person name="Corre E."/>
            <person name="Pelletier E."/>
            <person name="Niang G."/>
            <person name="Scheremetjew M."/>
            <person name="Finn R."/>
            <person name="Kale V."/>
            <person name="Holt S."/>
            <person name="Cochrane G."/>
            <person name="Meng A."/>
            <person name="Brown T."/>
            <person name="Cohen L."/>
        </authorList>
    </citation>
    <scope>NUCLEOTIDE SEQUENCE</scope>
    <source>
        <strain evidence="1">CCMP1510</strain>
    </source>
</reference>
<name>A0A7S3JUV4_9STRA</name>
<sequence>MSVMLAPRSERRTPLSPVVSNVQIAKSVEKKTPCKRDEEIDVLCSLVTNADLLNDALTSHKKSRHRESFDEAPVCSLNFENEEELYYSSSEDEVEVYHSTLASLKSQVRDKLMTAMLHLINDPTTNETRLKNALAGIGPIRARMLIQVRDQRVHKLFDSVQDALGAVGLSTRQGENLIIANMGHILKKN</sequence>